<protein>
    <submittedName>
        <fullName evidence="3">Copper(I)-binding protein</fullName>
    </submittedName>
</protein>
<evidence type="ECO:0000313" key="4">
    <source>
        <dbReference type="Proteomes" id="UP000199341"/>
    </source>
</evidence>
<feature type="signal peptide" evidence="2">
    <location>
        <begin position="1"/>
        <end position="31"/>
    </location>
</feature>
<dbReference type="AlphaFoldDB" id="A0A1G9V8W4"/>
<name>A0A1G9V8W4_9ACTN</name>
<proteinExistence type="predicted"/>
<evidence type="ECO:0000313" key="3">
    <source>
        <dbReference type="EMBL" id="SDM68609.1"/>
    </source>
</evidence>
<sequence>MSRNPTARGARAAGTALAAAALLAGCSSHSAASGPPAPTTSAPDVPGRADVQAGGSDLTITKAVAHLDPAGTGTLTMTVHNGAAVPEHLDMVATPDAGRGALSGAAKGDNGAMTDGGILLPAGSTVTFGGTGPSIRLTAVHGITAAHTLPLFLQFGVARLVHVSAIVSSG</sequence>
<feature type="compositionally biased region" description="Low complexity" evidence="1">
    <location>
        <begin position="28"/>
        <end position="43"/>
    </location>
</feature>
<dbReference type="InterPro" id="IPR036182">
    <property type="entry name" value="PCuAC_sf"/>
</dbReference>
<dbReference type="OrthoDB" id="3853901at2"/>
<evidence type="ECO:0000256" key="1">
    <source>
        <dbReference type="SAM" id="MobiDB-lite"/>
    </source>
</evidence>
<dbReference type="RefSeq" id="WP_093782274.1">
    <property type="nucleotide sequence ID" value="NZ_FNIE01000001.1"/>
</dbReference>
<organism evidence="3 4">
    <name type="scientific">Actinacidiphila guanduensis</name>
    <dbReference type="NCBI Taxonomy" id="310781"/>
    <lineage>
        <taxon>Bacteria</taxon>
        <taxon>Bacillati</taxon>
        <taxon>Actinomycetota</taxon>
        <taxon>Actinomycetes</taxon>
        <taxon>Kitasatosporales</taxon>
        <taxon>Streptomycetaceae</taxon>
        <taxon>Actinacidiphila</taxon>
    </lineage>
</organism>
<keyword evidence="2" id="KW-0732">Signal</keyword>
<dbReference type="EMBL" id="FNIE01000001">
    <property type="protein sequence ID" value="SDM68609.1"/>
    <property type="molecule type" value="Genomic_DNA"/>
</dbReference>
<dbReference type="Gene3D" id="2.60.40.1890">
    <property type="entry name" value="PCu(A)C copper chaperone"/>
    <property type="match status" value="1"/>
</dbReference>
<feature type="region of interest" description="Disordered" evidence="1">
    <location>
        <begin position="28"/>
        <end position="53"/>
    </location>
</feature>
<reference evidence="3 4" key="1">
    <citation type="submission" date="2016-10" db="EMBL/GenBank/DDBJ databases">
        <authorList>
            <person name="de Groot N.N."/>
        </authorList>
    </citation>
    <scope>NUCLEOTIDE SEQUENCE [LARGE SCALE GENOMIC DNA]</scope>
    <source>
        <strain evidence="3 4">CGMCC 4.2022</strain>
    </source>
</reference>
<gene>
    <name evidence="3" type="ORF">SAMN05216259_101179</name>
</gene>
<accession>A0A1G9V8W4</accession>
<dbReference type="Proteomes" id="UP000199341">
    <property type="component" value="Unassembled WGS sequence"/>
</dbReference>
<feature type="chain" id="PRO_5011467089" evidence="2">
    <location>
        <begin position="32"/>
        <end position="170"/>
    </location>
</feature>
<evidence type="ECO:0000256" key="2">
    <source>
        <dbReference type="SAM" id="SignalP"/>
    </source>
</evidence>
<dbReference type="PROSITE" id="PS51257">
    <property type="entry name" value="PROKAR_LIPOPROTEIN"/>
    <property type="match status" value="1"/>
</dbReference>
<dbReference type="STRING" id="310781.SAMN05216259_101179"/>
<keyword evidence="4" id="KW-1185">Reference proteome</keyword>
<dbReference type="SUPFAM" id="SSF110087">
    <property type="entry name" value="DR1885-like metal-binding protein"/>
    <property type="match status" value="1"/>
</dbReference>